<organism evidence="1 2">
    <name type="scientific">Ceratitis capitata</name>
    <name type="common">Mediterranean fruit fly</name>
    <name type="synonym">Tephritis capitata</name>
    <dbReference type="NCBI Taxonomy" id="7213"/>
    <lineage>
        <taxon>Eukaryota</taxon>
        <taxon>Metazoa</taxon>
        <taxon>Ecdysozoa</taxon>
        <taxon>Arthropoda</taxon>
        <taxon>Hexapoda</taxon>
        <taxon>Insecta</taxon>
        <taxon>Pterygota</taxon>
        <taxon>Neoptera</taxon>
        <taxon>Endopterygota</taxon>
        <taxon>Diptera</taxon>
        <taxon>Brachycera</taxon>
        <taxon>Muscomorpha</taxon>
        <taxon>Tephritoidea</taxon>
        <taxon>Tephritidae</taxon>
        <taxon>Ceratitis</taxon>
        <taxon>Ceratitis</taxon>
    </lineage>
</organism>
<reference evidence="1" key="1">
    <citation type="submission" date="2020-11" db="EMBL/GenBank/DDBJ databases">
        <authorList>
            <person name="Whitehead M."/>
        </authorList>
    </citation>
    <scope>NUCLEOTIDE SEQUENCE</scope>
    <source>
        <strain evidence="1">EGII</strain>
    </source>
</reference>
<evidence type="ECO:0000313" key="1">
    <source>
        <dbReference type="EMBL" id="CAD7000146.1"/>
    </source>
</evidence>
<protein>
    <submittedName>
        <fullName evidence="1">(Mediterranean fruit fly) hypothetical protein</fullName>
    </submittedName>
</protein>
<sequence length="100" mass="10888">MTSRYVSAKRAYNGQRQGAVGAWCVLVVHGVRSGVAAAANNQQSQRSLALLDVWRCILTSTVVWQRRKSALDIPYGLSAVCSRTDKTIKLLAASVLQLRA</sequence>
<name>A0A811UQS6_CERCA</name>
<proteinExistence type="predicted"/>
<dbReference type="EMBL" id="CAJHJT010000012">
    <property type="protein sequence ID" value="CAD7000146.1"/>
    <property type="molecule type" value="Genomic_DNA"/>
</dbReference>
<comment type="caution">
    <text evidence="1">The sequence shown here is derived from an EMBL/GenBank/DDBJ whole genome shotgun (WGS) entry which is preliminary data.</text>
</comment>
<dbReference type="AlphaFoldDB" id="A0A811UQS6"/>
<dbReference type="Proteomes" id="UP000606786">
    <property type="component" value="Unassembled WGS sequence"/>
</dbReference>
<evidence type="ECO:0000313" key="2">
    <source>
        <dbReference type="Proteomes" id="UP000606786"/>
    </source>
</evidence>
<accession>A0A811UQS6</accession>
<gene>
    <name evidence="1" type="ORF">CCAP1982_LOCUS8639</name>
</gene>
<keyword evidence="2" id="KW-1185">Reference proteome</keyword>